<dbReference type="OrthoDB" id="2016287at2759"/>
<feature type="domain" description="RNase H type-1" evidence="1">
    <location>
        <begin position="185"/>
        <end position="242"/>
    </location>
</feature>
<keyword evidence="3" id="KW-1185">Reference proteome</keyword>
<dbReference type="Proteomes" id="UP000257109">
    <property type="component" value="Unassembled WGS sequence"/>
</dbReference>
<dbReference type="AlphaFoldDB" id="A0A371FSS1"/>
<dbReference type="EMBL" id="QJKJ01007961">
    <property type="protein sequence ID" value="RDX81321.1"/>
    <property type="molecule type" value="Genomic_DNA"/>
</dbReference>
<dbReference type="SUPFAM" id="SSF56672">
    <property type="entry name" value="DNA/RNA polymerases"/>
    <property type="match status" value="1"/>
</dbReference>
<dbReference type="InterPro" id="IPR012337">
    <property type="entry name" value="RNaseH-like_sf"/>
</dbReference>
<dbReference type="CDD" id="cd09279">
    <property type="entry name" value="RNase_HI_like"/>
    <property type="match status" value="1"/>
</dbReference>
<gene>
    <name evidence="2" type="primary">rnhA</name>
    <name evidence="2" type="ORF">CR513_38011</name>
</gene>
<evidence type="ECO:0000313" key="3">
    <source>
        <dbReference type="Proteomes" id="UP000257109"/>
    </source>
</evidence>
<dbReference type="SUPFAM" id="SSF53098">
    <property type="entry name" value="Ribonuclease H-like"/>
    <property type="match status" value="1"/>
</dbReference>
<evidence type="ECO:0000259" key="1">
    <source>
        <dbReference type="Pfam" id="PF13456"/>
    </source>
</evidence>
<dbReference type="Gene3D" id="3.30.420.10">
    <property type="entry name" value="Ribonuclease H-like superfamily/Ribonuclease H"/>
    <property type="match status" value="1"/>
</dbReference>
<dbReference type="InterPro" id="IPR043502">
    <property type="entry name" value="DNA/RNA_pol_sf"/>
</dbReference>
<dbReference type="Pfam" id="PF13456">
    <property type="entry name" value="RVT_3"/>
    <property type="match status" value="1"/>
</dbReference>
<proteinExistence type="predicted"/>
<dbReference type="PANTHER" id="PTHR48475:SF2">
    <property type="entry name" value="RIBONUCLEASE H"/>
    <property type="match status" value="1"/>
</dbReference>
<protein>
    <submittedName>
        <fullName evidence="2">RnhA</fullName>
    </submittedName>
</protein>
<reference evidence="2" key="1">
    <citation type="submission" date="2018-05" db="EMBL/GenBank/DDBJ databases">
        <title>Draft genome of Mucuna pruriens seed.</title>
        <authorList>
            <person name="Nnadi N.E."/>
            <person name="Vos R."/>
            <person name="Hasami M.H."/>
            <person name="Devisetty U.K."/>
            <person name="Aguiy J.C."/>
        </authorList>
    </citation>
    <scope>NUCLEOTIDE SEQUENCE [LARGE SCALE GENOMIC DNA]</scope>
    <source>
        <strain evidence="2">JCA_2017</strain>
    </source>
</reference>
<dbReference type="PANTHER" id="PTHR48475">
    <property type="entry name" value="RIBONUCLEASE H"/>
    <property type="match status" value="1"/>
</dbReference>
<accession>A0A371FSS1</accession>
<dbReference type="InterPro" id="IPR036397">
    <property type="entry name" value="RNaseH_sf"/>
</dbReference>
<dbReference type="InterPro" id="IPR002156">
    <property type="entry name" value="RNaseH_domain"/>
</dbReference>
<name>A0A371FSS1_MUCPR</name>
<comment type="caution">
    <text evidence="2">The sequence shown here is derived from an EMBL/GenBank/DDBJ whole genome shotgun (WGS) entry which is preliminary data.</text>
</comment>
<evidence type="ECO:0000313" key="2">
    <source>
        <dbReference type="EMBL" id="RDX81321.1"/>
    </source>
</evidence>
<organism evidence="2 3">
    <name type="scientific">Mucuna pruriens</name>
    <name type="common">Velvet bean</name>
    <name type="synonym">Dolichos pruriens</name>
    <dbReference type="NCBI Taxonomy" id="157652"/>
    <lineage>
        <taxon>Eukaryota</taxon>
        <taxon>Viridiplantae</taxon>
        <taxon>Streptophyta</taxon>
        <taxon>Embryophyta</taxon>
        <taxon>Tracheophyta</taxon>
        <taxon>Spermatophyta</taxon>
        <taxon>Magnoliopsida</taxon>
        <taxon>eudicotyledons</taxon>
        <taxon>Gunneridae</taxon>
        <taxon>Pentapetalae</taxon>
        <taxon>rosids</taxon>
        <taxon>fabids</taxon>
        <taxon>Fabales</taxon>
        <taxon>Fabaceae</taxon>
        <taxon>Papilionoideae</taxon>
        <taxon>50 kb inversion clade</taxon>
        <taxon>NPAAA clade</taxon>
        <taxon>indigoferoid/millettioid clade</taxon>
        <taxon>Phaseoleae</taxon>
        <taxon>Mucuna</taxon>
    </lineage>
</organism>
<dbReference type="GO" id="GO:0004523">
    <property type="term" value="F:RNA-DNA hybrid ribonuclease activity"/>
    <property type="evidence" value="ECO:0007669"/>
    <property type="project" value="InterPro"/>
</dbReference>
<dbReference type="GO" id="GO:0003676">
    <property type="term" value="F:nucleic acid binding"/>
    <property type="evidence" value="ECO:0007669"/>
    <property type="project" value="InterPro"/>
</dbReference>
<sequence length="321" mass="35889">MMLASPPILTRPVLGKPIFVYIFVSDNVEEDSKKRLIYYVNKVLQSVELRYQKIEKVALAIVVTARKINLLIKQILRKPDLAGRMIGCAVELSEFDIAYETRGHMKAQVLADFVNELTPNSLEEEEAGAHKEWTLSVYGSSNKKGSGVGIILEGLGGILIEQSLRFGFQASNNQAEYEALLARIYDSQLITGQVNGEYQAKDLQLTRYLGMVKAQTETFEGFTLLHVPREQNERANLLAKLASLYRTLIQKVLGHPTIKGTGLYRRGFVGQLYRRGFSYPLLQCLEETKAEHAIKEVHEGACESHIGGRALASKIAHAGFY</sequence>
<feature type="non-terminal residue" evidence="2">
    <location>
        <position position="1"/>
    </location>
</feature>